<accession>A0A2D6YKX8</accession>
<name>A0A2D6YKX8_9DELT</name>
<dbReference type="InterPro" id="IPR036291">
    <property type="entry name" value="NAD(P)-bd_dom_sf"/>
</dbReference>
<comment type="caution">
    <text evidence="3">The sequence shown here is derived from an EMBL/GenBank/DDBJ whole genome shotgun (WGS) entry which is preliminary data.</text>
</comment>
<dbReference type="InterPro" id="IPR055170">
    <property type="entry name" value="GFO_IDH_MocA-like_dom"/>
</dbReference>
<dbReference type="InterPro" id="IPR051317">
    <property type="entry name" value="Gfo/Idh/MocA_oxidoreduct"/>
</dbReference>
<dbReference type="AlphaFoldDB" id="A0A2D6YKX8"/>
<evidence type="ECO:0000259" key="2">
    <source>
        <dbReference type="Pfam" id="PF22725"/>
    </source>
</evidence>
<gene>
    <name evidence="3" type="ORF">CMN54_10035</name>
</gene>
<dbReference type="Proteomes" id="UP000226525">
    <property type="component" value="Unassembled WGS sequence"/>
</dbReference>
<dbReference type="SUPFAM" id="SSF55347">
    <property type="entry name" value="Glyceraldehyde-3-phosphate dehydrogenase-like, C-terminal domain"/>
    <property type="match status" value="1"/>
</dbReference>
<evidence type="ECO:0000313" key="4">
    <source>
        <dbReference type="Proteomes" id="UP000226525"/>
    </source>
</evidence>
<feature type="domain" description="Gfo/Idh/MocA-like oxidoreductase N-terminal" evidence="1">
    <location>
        <begin position="17"/>
        <end position="144"/>
    </location>
</feature>
<reference evidence="4" key="1">
    <citation type="submission" date="2017-09" db="EMBL/GenBank/DDBJ databases">
        <title>The Reconstruction of 2,631 Draft Metagenome-Assembled Genomes from the Global Oceans.</title>
        <authorList>
            <person name="Tully B.J."/>
            <person name="Graham E.D."/>
            <person name="Heidelberg J.F."/>
        </authorList>
    </citation>
    <scope>NUCLEOTIDE SEQUENCE [LARGE SCALE GENOMIC DNA]</scope>
</reference>
<dbReference type="Pfam" id="PF22725">
    <property type="entry name" value="GFO_IDH_MocA_C3"/>
    <property type="match status" value="1"/>
</dbReference>
<dbReference type="PANTHER" id="PTHR43708">
    <property type="entry name" value="CONSERVED EXPRESSED OXIDOREDUCTASE (EUROFUNG)"/>
    <property type="match status" value="1"/>
</dbReference>
<dbReference type="Gene3D" id="3.30.360.10">
    <property type="entry name" value="Dihydrodipicolinate Reductase, domain 2"/>
    <property type="match status" value="1"/>
</dbReference>
<dbReference type="GO" id="GO:0000166">
    <property type="term" value="F:nucleotide binding"/>
    <property type="evidence" value="ECO:0007669"/>
    <property type="project" value="InterPro"/>
</dbReference>
<dbReference type="SUPFAM" id="SSF51735">
    <property type="entry name" value="NAD(P)-binding Rossmann-fold domains"/>
    <property type="match status" value="1"/>
</dbReference>
<sequence length="402" mass="44591">MSEIDIDELRSRFGRRLRIGFVGGGRDSVIGETHLAAMRVDGFFELYAGVFSIDPTVSAATARAEFIDANRVYGSFNEMAEKEAQREDGIEVVLIATPPHIHFEAAKAFLTRGIDVICEKPIAVNREQAVQLDDLARQHGRLFCLTHCYTGYPMVREARAMVRSGQLGKIRILEAELAAGDPGVSFEPENPADRHWRFRENIMGKGAILGEVASHAHHLLHYIYGEEISAVSAEMSTFVPRRAVYDNAYLTTRYAGGVRGRIWGSYIAAGNDHGLCFRIYGELGGLKWHQEDPEILWFKPIGGKAQRIARGYQDLSFWASRGSRFRPGHPEGYALAFANLYADFGCAMMARQLGLSHEQFYDALPNTRDGIVTMSLIEAAVASNDNDGHWTSIPKTSSASNT</sequence>
<feature type="domain" description="GFO/IDH/MocA-like oxidoreductase" evidence="2">
    <location>
        <begin position="155"/>
        <end position="286"/>
    </location>
</feature>
<dbReference type="EMBL" id="NZEX01000113">
    <property type="protein sequence ID" value="MAH63765.1"/>
    <property type="molecule type" value="Genomic_DNA"/>
</dbReference>
<dbReference type="Pfam" id="PF01408">
    <property type="entry name" value="GFO_IDH_MocA"/>
    <property type="match status" value="1"/>
</dbReference>
<evidence type="ECO:0000259" key="1">
    <source>
        <dbReference type="Pfam" id="PF01408"/>
    </source>
</evidence>
<dbReference type="InterPro" id="IPR000683">
    <property type="entry name" value="Gfo/Idh/MocA-like_OxRdtase_N"/>
</dbReference>
<dbReference type="Gene3D" id="3.40.50.720">
    <property type="entry name" value="NAD(P)-binding Rossmann-like Domain"/>
    <property type="match status" value="1"/>
</dbReference>
<protein>
    <submittedName>
        <fullName evidence="3">Oxidoreductase</fullName>
    </submittedName>
</protein>
<proteinExistence type="predicted"/>
<evidence type="ECO:0000313" key="3">
    <source>
        <dbReference type="EMBL" id="MAH63765.1"/>
    </source>
</evidence>
<organism evidence="3 4">
    <name type="scientific">SAR324 cluster bacterium</name>
    <dbReference type="NCBI Taxonomy" id="2024889"/>
    <lineage>
        <taxon>Bacteria</taxon>
        <taxon>Deltaproteobacteria</taxon>
        <taxon>SAR324 cluster</taxon>
    </lineage>
</organism>
<dbReference type="PANTHER" id="PTHR43708:SF3">
    <property type="entry name" value="OXIDOREDUCTASE"/>
    <property type="match status" value="1"/>
</dbReference>